<accession>A0A2J7R1X2</accession>
<dbReference type="EMBL" id="NEVH01008202">
    <property type="protein sequence ID" value="PNF34834.1"/>
    <property type="molecule type" value="Genomic_DNA"/>
</dbReference>
<dbReference type="AlphaFoldDB" id="A0A2J7R1X2"/>
<comment type="subcellular location">
    <subcellularLocation>
        <location evidence="1">Nucleus</location>
    </subcellularLocation>
</comment>
<evidence type="ECO:0000313" key="2">
    <source>
        <dbReference type="EMBL" id="PNF34834.1"/>
    </source>
</evidence>
<dbReference type="InParanoid" id="A0A2J7R1X2"/>
<dbReference type="GO" id="GO:0005634">
    <property type="term" value="C:nucleus"/>
    <property type="evidence" value="ECO:0007669"/>
    <property type="project" value="UniProtKB-SubCell"/>
</dbReference>
<evidence type="ECO:0000313" key="3">
    <source>
        <dbReference type="Proteomes" id="UP000235965"/>
    </source>
</evidence>
<organism evidence="2 3">
    <name type="scientific">Cryptotermes secundus</name>
    <dbReference type="NCBI Taxonomy" id="105785"/>
    <lineage>
        <taxon>Eukaryota</taxon>
        <taxon>Metazoa</taxon>
        <taxon>Ecdysozoa</taxon>
        <taxon>Arthropoda</taxon>
        <taxon>Hexapoda</taxon>
        <taxon>Insecta</taxon>
        <taxon>Pterygota</taxon>
        <taxon>Neoptera</taxon>
        <taxon>Polyneoptera</taxon>
        <taxon>Dictyoptera</taxon>
        <taxon>Blattodea</taxon>
        <taxon>Blattoidea</taxon>
        <taxon>Termitoidae</taxon>
        <taxon>Kalotermitidae</taxon>
        <taxon>Cryptotermitinae</taxon>
        <taxon>Cryptotermes</taxon>
    </lineage>
</organism>
<reference evidence="2 3" key="1">
    <citation type="submission" date="2017-12" db="EMBL/GenBank/DDBJ databases">
        <title>Hemimetabolous genomes reveal molecular basis of termite eusociality.</title>
        <authorList>
            <person name="Harrison M.C."/>
            <person name="Jongepier E."/>
            <person name="Robertson H.M."/>
            <person name="Arning N."/>
            <person name="Bitard-Feildel T."/>
            <person name="Chao H."/>
            <person name="Childers C.P."/>
            <person name="Dinh H."/>
            <person name="Doddapaneni H."/>
            <person name="Dugan S."/>
            <person name="Gowin J."/>
            <person name="Greiner C."/>
            <person name="Han Y."/>
            <person name="Hu H."/>
            <person name="Hughes D.S.T."/>
            <person name="Huylmans A.-K."/>
            <person name="Kemena C."/>
            <person name="Kremer L.P.M."/>
            <person name="Lee S.L."/>
            <person name="Lopez-Ezquerra A."/>
            <person name="Mallet L."/>
            <person name="Monroy-Kuhn J.M."/>
            <person name="Moser A."/>
            <person name="Murali S.C."/>
            <person name="Muzny D.M."/>
            <person name="Otani S."/>
            <person name="Piulachs M.-D."/>
            <person name="Poelchau M."/>
            <person name="Qu J."/>
            <person name="Schaub F."/>
            <person name="Wada-Katsumata A."/>
            <person name="Worley K.C."/>
            <person name="Xie Q."/>
            <person name="Ylla G."/>
            <person name="Poulsen M."/>
            <person name="Gibbs R.A."/>
            <person name="Schal C."/>
            <person name="Richards S."/>
            <person name="Belles X."/>
            <person name="Korb J."/>
            <person name="Bornberg-Bauer E."/>
        </authorList>
    </citation>
    <scope>NUCLEOTIDE SEQUENCE [LARGE SCALE GENOMIC DNA]</scope>
    <source>
        <tissue evidence="2">Whole body</tissue>
    </source>
</reference>
<dbReference type="InterPro" id="IPR036388">
    <property type="entry name" value="WH-like_DNA-bd_sf"/>
</dbReference>
<dbReference type="Proteomes" id="UP000235965">
    <property type="component" value="Unassembled WGS sequence"/>
</dbReference>
<dbReference type="InterPro" id="IPR009057">
    <property type="entry name" value="Homeodomain-like_sf"/>
</dbReference>
<name>A0A2J7R1X2_9NEOP</name>
<protein>
    <recommendedName>
        <fullName evidence="4">Tc3 transposase DNA binding domain-containing protein</fullName>
    </recommendedName>
</protein>
<dbReference type="Pfam" id="PF13384">
    <property type="entry name" value="HTH_23"/>
    <property type="match status" value="1"/>
</dbReference>
<gene>
    <name evidence="2" type="ORF">B7P43_G03760</name>
</gene>
<sequence length="64" mass="6947">MSELTEFERGQIVGAHMVGASVTKLAEVFGVSRGTVSKIMTAYRRTGKTTSNKHQCGRKCVLSD</sequence>
<dbReference type="SUPFAM" id="SSF46689">
    <property type="entry name" value="Homeodomain-like"/>
    <property type="match status" value="1"/>
</dbReference>
<proteinExistence type="predicted"/>
<evidence type="ECO:0008006" key="4">
    <source>
        <dbReference type="Google" id="ProtNLM"/>
    </source>
</evidence>
<comment type="caution">
    <text evidence="2">The sequence shown here is derived from an EMBL/GenBank/DDBJ whole genome shotgun (WGS) entry which is preliminary data.</text>
</comment>
<keyword evidence="3" id="KW-1185">Reference proteome</keyword>
<dbReference type="Gene3D" id="1.10.10.10">
    <property type="entry name" value="Winged helix-like DNA-binding domain superfamily/Winged helix DNA-binding domain"/>
    <property type="match status" value="1"/>
</dbReference>
<evidence type="ECO:0000256" key="1">
    <source>
        <dbReference type="ARBA" id="ARBA00004123"/>
    </source>
</evidence>